<dbReference type="RefSeq" id="WP_149753969.1">
    <property type="nucleotide sequence ID" value="NZ_FOMS01000001.1"/>
</dbReference>
<gene>
    <name evidence="2" type="ORF">SAMN04515678_101154</name>
</gene>
<proteinExistence type="predicted"/>
<evidence type="ECO:0000313" key="2">
    <source>
        <dbReference type="EMBL" id="SFD45523.1"/>
    </source>
</evidence>
<protein>
    <recommendedName>
        <fullName evidence="4">TadE-like protein</fullName>
    </recommendedName>
</protein>
<name>A0A1I1SNQ2_9RHOB</name>
<dbReference type="OrthoDB" id="7907064at2"/>
<evidence type="ECO:0000256" key="1">
    <source>
        <dbReference type="SAM" id="Phobius"/>
    </source>
</evidence>
<keyword evidence="1" id="KW-1133">Transmembrane helix</keyword>
<keyword evidence="1" id="KW-0812">Transmembrane</keyword>
<keyword evidence="3" id="KW-1185">Reference proteome</keyword>
<evidence type="ECO:0008006" key="4">
    <source>
        <dbReference type="Google" id="ProtNLM"/>
    </source>
</evidence>
<accession>A0A1I1SNQ2</accession>
<dbReference type="Proteomes" id="UP000325289">
    <property type="component" value="Unassembled WGS sequence"/>
</dbReference>
<feature type="transmembrane region" description="Helical" evidence="1">
    <location>
        <begin position="25"/>
        <end position="45"/>
    </location>
</feature>
<sequence>MTRVHTAYLRRFARNEDGAVQTVPYVLWILIFIVFILGGVEMGMYTARQTMLEHGLDKTIRRVRLGTGTIYDRETLKEMICDNSVILPYCEDELYLEMVKLDIRDWQLPPQNVKCYDDTVDATGSGSDGYGGSDDEVQPQVAFEYGRENELMMLRACFRFEPITPTLGLGKYLASYYEDDGHARMNAVGAFVHEPL</sequence>
<dbReference type="AlphaFoldDB" id="A0A1I1SNQ2"/>
<keyword evidence="1" id="KW-0472">Membrane</keyword>
<evidence type="ECO:0000313" key="3">
    <source>
        <dbReference type="Proteomes" id="UP000325289"/>
    </source>
</evidence>
<reference evidence="2 3" key="1">
    <citation type="submission" date="2016-10" db="EMBL/GenBank/DDBJ databases">
        <authorList>
            <person name="Varghese N."/>
            <person name="Submissions S."/>
        </authorList>
    </citation>
    <scope>NUCLEOTIDE SEQUENCE [LARGE SCALE GENOMIC DNA]</scope>
    <source>
        <strain evidence="3">YIM D21,KCTC 23444,ACCC 10710</strain>
    </source>
</reference>
<organism evidence="2 3">
    <name type="scientific">Roseivivax sediminis</name>
    <dbReference type="NCBI Taxonomy" id="936889"/>
    <lineage>
        <taxon>Bacteria</taxon>
        <taxon>Pseudomonadati</taxon>
        <taxon>Pseudomonadota</taxon>
        <taxon>Alphaproteobacteria</taxon>
        <taxon>Rhodobacterales</taxon>
        <taxon>Roseobacteraceae</taxon>
        <taxon>Roseivivax</taxon>
    </lineage>
</organism>
<dbReference type="EMBL" id="FOMS01000001">
    <property type="protein sequence ID" value="SFD45523.1"/>
    <property type="molecule type" value="Genomic_DNA"/>
</dbReference>